<evidence type="ECO:0000256" key="1">
    <source>
        <dbReference type="SAM" id="MobiDB-lite"/>
    </source>
</evidence>
<proteinExistence type="predicted"/>
<evidence type="ECO:0000313" key="2">
    <source>
        <dbReference type="EMBL" id="CAK7267063.1"/>
    </source>
</evidence>
<name>A0ABP0DFQ6_9PEZI</name>
<feature type="region of interest" description="Disordered" evidence="1">
    <location>
        <begin position="178"/>
        <end position="286"/>
    </location>
</feature>
<feature type="compositionally biased region" description="Low complexity" evidence="1">
    <location>
        <begin position="211"/>
        <end position="237"/>
    </location>
</feature>
<gene>
    <name evidence="2" type="ORF">SEPCBS119000_002347</name>
</gene>
<accession>A0ABP0DFQ6</accession>
<dbReference type="Proteomes" id="UP001642502">
    <property type="component" value="Unassembled WGS sequence"/>
</dbReference>
<keyword evidence="3" id="KW-1185">Reference proteome</keyword>
<sequence length="356" mass="36644">MAYPSAPPLLLTRRLSSYLHSSLASLQEQNDQRLAGATIQTALLVTLSGKLLAYESPLPVHTLRTHCSVAASLWTIHASSSPSVAVALNQRAPVNPASAVSRSPPPTAHTPTDGYFTSPADEAQEEDPYHDGSAPVSIAASFDGGAVFVVRRLRCGLLFACSTPSPNSTTSRFAAANDTAAAPSMSDPQPAPPPPVATKSSLLPHQTLPPSTTTASSASNARQSIPTSSSTHPSTSPNAGPQLESRLEPAGSLVSAGTSGAAAGSTTEQWTDEDAGSEGDPHRKSKAYTSCNAYTDAVSSTTTETTTMADGGDKIGSVSAALAFARRQVDDLAMLLDEKLGALSVPEENIGMNGFC</sequence>
<dbReference type="EMBL" id="CAWUON010000024">
    <property type="protein sequence ID" value="CAK7267063.1"/>
    <property type="molecule type" value="Genomic_DNA"/>
</dbReference>
<organism evidence="2 3">
    <name type="scientific">Sporothrix epigloea</name>
    <dbReference type="NCBI Taxonomy" id="1892477"/>
    <lineage>
        <taxon>Eukaryota</taxon>
        <taxon>Fungi</taxon>
        <taxon>Dikarya</taxon>
        <taxon>Ascomycota</taxon>
        <taxon>Pezizomycotina</taxon>
        <taxon>Sordariomycetes</taxon>
        <taxon>Sordariomycetidae</taxon>
        <taxon>Ophiostomatales</taxon>
        <taxon>Ophiostomataceae</taxon>
        <taxon>Sporothrix</taxon>
    </lineage>
</organism>
<reference evidence="2 3" key="1">
    <citation type="submission" date="2024-01" db="EMBL/GenBank/DDBJ databases">
        <authorList>
            <person name="Allen C."/>
            <person name="Tagirdzhanova G."/>
        </authorList>
    </citation>
    <scope>NUCLEOTIDE SEQUENCE [LARGE SCALE GENOMIC DNA]</scope>
    <source>
        <strain evidence="2 3">CBS 119000</strain>
    </source>
</reference>
<feature type="region of interest" description="Disordered" evidence="1">
    <location>
        <begin position="96"/>
        <end position="134"/>
    </location>
</feature>
<feature type="compositionally biased region" description="Low complexity" evidence="1">
    <location>
        <begin position="255"/>
        <end position="267"/>
    </location>
</feature>
<comment type="caution">
    <text evidence="2">The sequence shown here is derived from an EMBL/GenBank/DDBJ whole genome shotgun (WGS) entry which is preliminary data.</text>
</comment>
<evidence type="ECO:0000313" key="3">
    <source>
        <dbReference type="Proteomes" id="UP001642502"/>
    </source>
</evidence>
<protein>
    <submittedName>
        <fullName evidence="2">Uncharacterized protein</fullName>
    </submittedName>
</protein>